<dbReference type="InterPro" id="IPR001881">
    <property type="entry name" value="EGF-like_Ca-bd_dom"/>
</dbReference>
<evidence type="ECO:0000256" key="5">
    <source>
        <dbReference type="ARBA" id="ARBA00022737"/>
    </source>
</evidence>
<dbReference type="Gene3D" id="2.10.25.10">
    <property type="entry name" value="Laminin"/>
    <property type="match status" value="2"/>
</dbReference>
<evidence type="ECO:0000256" key="9">
    <source>
        <dbReference type="PROSITE-ProRule" id="PRU00196"/>
    </source>
</evidence>
<dbReference type="GO" id="GO:0005576">
    <property type="term" value="C:extracellular region"/>
    <property type="evidence" value="ECO:0007669"/>
    <property type="project" value="UniProtKB-SubCell"/>
</dbReference>
<evidence type="ECO:0000259" key="12">
    <source>
        <dbReference type="PROSITE" id="PS01180"/>
    </source>
</evidence>
<evidence type="ECO:0000256" key="2">
    <source>
        <dbReference type="ARBA" id="ARBA00022525"/>
    </source>
</evidence>
<dbReference type="Pfam" id="PF00059">
    <property type="entry name" value="Lectin_C"/>
    <property type="match status" value="1"/>
</dbReference>
<evidence type="ECO:0000256" key="3">
    <source>
        <dbReference type="ARBA" id="ARBA00022536"/>
    </source>
</evidence>
<feature type="transmembrane region" description="Helical" evidence="10">
    <location>
        <begin position="1221"/>
        <end position="1247"/>
    </location>
</feature>
<dbReference type="SMART" id="SM00179">
    <property type="entry name" value="EGF_CA"/>
    <property type="match status" value="2"/>
</dbReference>
<dbReference type="Gene3D" id="3.30.60.30">
    <property type="match status" value="1"/>
</dbReference>
<feature type="domain" description="SRCR" evidence="15">
    <location>
        <begin position="1117"/>
        <end position="1214"/>
    </location>
</feature>
<dbReference type="Gene3D" id="3.10.100.10">
    <property type="entry name" value="Mannose-Binding Protein A, subunit A"/>
    <property type="match status" value="1"/>
</dbReference>
<comment type="caution">
    <text evidence="9">Lacks conserved residue(s) required for the propagation of feature annotation.</text>
</comment>
<dbReference type="InterPro" id="IPR002350">
    <property type="entry name" value="Kazal_dom"/>
</dbReference>
<name>A0AAU9XT20_9CNID</name>
<dbReference type="SMART" id="SM00042">
    <property type="entry name" value="CUB"/>
    <property type="match status" value="1"/>
</dbReference>
<dbReference type="SMART" id="SM00034">
    <property type="entry name" value="CLECT"/>
    <property type="match status" value="1"/>
</dbReference>
<accession>A0AAU9XT20</accession>
<evidence type="ECO:0000259" key="15">
    <source>
        <dbReference type="PROSITE" id="PS50287"/>
    </source>
</evidence>
<dbReference type="FunFam" id="2.10.25.10:FF:000038">
    <property type="entry name" value="Fibrillin 2"/>
    <property type="match status" value="1"/>
</dbReference>
<dbReference type="Gene3D" id="3.10.250.10">
    <property type="entry name" value="SRCR-like domain"/>
    <property type="match status" value="2"/>
</dbReference>
<sequence>MVPSARQLLLVLVTFFILISVEGNVIERGKIHFTQANDDYLCQQASFSKSFKKGTPVSVFASVNRGNGSSSVYDSIFVWVEEVSNVRFKACVVEGGRGAGDNFTIDWFAFQGPQTGAEHGATLFSKFTTGSQCNRVAFKNVFKTTPTVHVTPHHTKKGRKYDAMLVWIEKVSPSEFEVCLQESRVFDGLHEGLKVNWMAYEKYPSTWKGKESESILFSAKELPSAQNKYALCKTIKYDEPFFKPPVVLATVYNAAKGNKSNDGCDNKDKEPLLTWMEEVTKTHFRICMKDHTAYGRQRSDVEIDYFVIGDLDPCRDINCTYESFCYAYTPWKYACICKDDCPSYEEQVCASNGRTFKNMCFLKKKICETRGNYTNYHPGSCRGFPMQKGRHEFQNTPSWAEDQCDVIKFKPFIFYPHMKIYVQLTVNHFNYSDDTLVHEATTPWVESINTTQFTACVTRAGRNDYPADSFALIDWVAYQGAPPGGIAGEEMFLTWWTGTSCRTVTFPNGKYSEPPSIFATAVHYRSSLMHDATSVWLEDVSTNSFKICLRELQNFAGVHDDISVNWLAFGKTPRPVFKESSVVSFPNSGLPSIKYNYAFCKDVTYSQSAYTYPPTVLVTPKHSTGGGNAAAECNGIVSWIESITTSGFRICVKELYVQRFDPLNVSYAVMGDSICDDDWNYFRGYCYRQVAACDSWGSSQGKCATQGANLPSIHSQEENVYVQSLHGGEHSWLGLTDINSEGKFVWSDGSTFKFKNWAKGQPNNYGNEDCVHTLGFLKNHHYEWNDVNCTDCHRFTCKKDYDECIDYNYHCPADSHCINNDGSYTCKCNKGFRLDANKDCQDMDECRLGTYTCHVKARCENIPGTYRCRCAPGLAGTGKTCGAPNATVISSCTNLTVWQSDSTGYIESNDAPVPGHVETYKSDMDCTWNITSNGHIELVFIRLKTEDKVDIVNVYDGVSRSSPLIGTLFGNTLPKQSLTSTSNNLYVRFTSDISKEFAGFRARYRAITDGSVRINSTSPSTGRVEVFYDGKWGTICDDAWDLNDAHVICRQLGFKQALQAYRSAYHGQGSGPIWLDDLACSGSEKNLHDCRHRGWGKHDCTHGRDASVKCTYGSSIIRLAGGSHNYGRVEVLVGGQWGTICDHTWDINDAKVVCRQLGFKGATSAPRGAAYGQGSGPIQRSYVYCEGNEESLLDCPHCPSHHCWHSEDASVTPSNTEVIDVLLPVIVVQVGLIVILAIIAVAVKLYVIRRFRSEEKKTVTRVYLTDSI</sequence>
<dbReference type="PROSITE" id="PS00420">
    <property type="entry name" value="SRCR_1"/>
    <property type="match status" value="1"/>
</dbReference>
<dbReference type="InterPro" id="IPR035914">
    <property type="entry name" value="Sperma_CUB_dom_sf"/>
</dbReference>
<dbReference type="PROSITE" id="PS50026">
    <property type="entry name" value="EGF_3"/>
    <property type="match status" value="2"/>
</dbReference>
<dbReference type="EMBL" id="CALNXJ010000063">
    <property type="protein sequence ID" value="CAH3157117.1"/>
    <property type="molecule type" value="Genomic_DNA"/>
</dbReference>
<dbReference type="InterPro" id="IPR016187">
    <property type="entry name" value="CTDL_fold"/>
</dbReference>
<evidence type="ECO:0000259" key="13">
    <source>
        <dbReference type="PROSITE" id="PS50026"/>
    </source>
</evidence>
<protein>
    <submittedName>
        <fullName evidence="17">Uncharacterized protein</fullName>
    </submittedName>
</protein>
<keyword evidence="7" id="KW-0325">Glycoprotein</keyword>
<dbReference type="AlphaFoldDB" id="A0AAU9XT20"/>
<dbReference type="PROSITE" id="PS00010">
    <property type="entry name" value="ASX_HYDROXYL"/>
    <property type="match status" value="2"/>
</dbReference>
<evidence type="ECO:0000256" key="7">
    <source>
        <dbReference type="ARBA" id="ARBA00023180"/>
    </source>
</evidence>
<evidence type="ECO:0000313" key="18">
    <source>
        <dbReference type="Proteomes" id="UP001159428"/>
    </source>
</evidence>
<evidence type="ECO:0000259" key="14">
    <source>
        <dbReference type="PROSITE" id="PS50041"/>
    </source>
</evidence>
<evidence type="ECO:0000256" key="10">
    <source>
        <dbReference type="SAM" id="Phobius"/>
    </source>
</evidence>
<proteinExistence type="predicted"/>
<keyword evidence="3 8" id="KW-0245">EGF-like domain</keyword>
<dbReference type="InterPro" id="IPR001190">
    <property type="entry name" value="SRCR"/>
</dbReference>
<organism evidence="17 18">
    <name type="scientific">Pocillopora meandrina</name>
    <dbReference type="NCBI Taxonomy" id="46732"/>
    <lineage>
        <taxon>Eukaryota</taxon>
        <taxon>Metazoa</taxon>
        <taxon>Cnidaria</taxon>
        <taxon>Anthozoa</taxon>
        <taxon>Hexacorallia</taxon>
        <taxon>Scleractinia</taxon>
        <taxon>Astrocoeniina</taxon>
        <taxon>Pocilloporidae</taxon>
        <taxon>Pocillopora</taxon>
    </lineage>
</organism>
<comment type="caution">
    <text evidence="17">The sequence shown here is derived from an EMBL/GenBank/DDBJ whole genome shotgun (WGS) entry which is preliminary data.</text>
</comment>
<comment type="subcellular location">
    <subcellularLocation>
        <location evidence="1">Secreted</location>
    </subcellularLocation>
</comment>
<dbReference type="CDD" id="cd00054">
    <property type="entry name" value="EGF_CA"/>
    <property type="match status" value="2"/>
</dbReference>
<dbReference type="PRINTS" id="PR00258">
    <property type="entry name" value="SPERACTRCPTR"/>
</dbReference>
<feature type="domain" description="Kazal-like" evidence="16">
    <location>
        <begin position="336"/>
        <end position="383"/>
    </location>
</feature>
<dbReference type="InterPro" id="IPR018097">
    <property type="entry name" value="EGF_Ca-bd_CS"/>
</dbReference>
<dbReference type="PROSITE" id="PS00615">
    <property type="entry name" value="C_TYPE_LECTIN_1"/>
    <property type="match status" value="1"/>
</dbReference>
<dbReference type="PROSITE" id="PS50041">
    <property type="entry name" value="C_TYPE_LECTIN_2"/>
    <property type="match status" value="1"/>
</dbReference>
<dbReference type="SMART" id="SM00181">
    <property type="entry name" value="EGF"/>
    <property type="match status" value="2"/>
</dbReference>
<keyword evidence="10" id="KW-1133">Transmembrane helix</keyword>
<feature type="disulfide bond" evidence="9">
    <location>
        <begin position="1080"/>
        <end position="1090"/>
    </location>
</feature>
<evidence type="ECO:0000256" key="8">
    <source>
        <dbReference type="PROSITE-ProRule" id="PRU00076"/>
    </source>
</evidence>
<evidence type="ECO:0000256" key="1">
    <source>
        <dbReference type="ARBA" id="ARBA00004613"/>
    </source>
</evidence>
<dbReference type="Pfam" id="PF00431">
    <property type="entry name" value="CUB"/>
    <property type="match status" value="1"/>
</dbReference>
<evidence type="ECO:0000259" key="16">
    <source>
        <dbReference type="PROSITE" id="PS51465"/>
    </source>
</evidence>
<feature type="domain" description="EGF-like" evidence="13">
    <location>
        <begin position="842"/>
        <end position="882"/>
    </location>
</feature>
<keyword evidence="5" id="KW-0677">Repeat</keyword>
<evidence type="ECO:0000256" key="4">
    <source>
        <dbReference type="ARBA" id="ARBA00022729"/>
    </source>
</evidence>
<dbReference type="InterPro" id="IPR036058">
    <property type="entry name" value="Kazal_dom_sf"/>
</dbReference>
<evidence type="ECO:0000256" key="11">
    <source>
        <dbReference type="SAM" id="SignalP"/>
    </source>
</evidence>
<keyword evidence="10" id="KW-0812">Transmembrane</keyword>
<dbReference type="Gene3D" id="2.60.40.2080">
    <property type="match status" value="2"/>
</dbReference>
<keyword evidence="18" id="KW-1185">Reference proteome</keyword>
<dbReference type="InterPro" id="IPR016186">
    <property type="entry name" value="C-type_lectin-like/link_sf"/>
</dbReference>
<reference evidence="17 18" key="1">
    <citation type="submission" date="2022-05" db="EMBL/GenBank/DDBJ databases">
        <authorList>
            <consortium name="Genoscope - CEA"/>
            <person name="William W."/>
        </authorList>
    </citation>
    <scope>NUCLEOTIDE SEQUENCE [LARGE SCALE GENOMIC DNA]</scope>
</reference>
<dbReference type="SMART" id="SM00202">
    <property type="entry name" value="SR"/>
    <property type="match status" value="2"/>
</dbReference>
<feature type="disulfide bond" evidence="9">
    <location>
        <begin position="1049"/>
        <end position="1110"/>
    </location>
</feature>
<dbReference type="SUPFAM" id="SSF100895">
    <property type="entry name" value="Kazal-type serine protease inhibitors"/>
    <property type="match status" value="1"/>
</dbReference>
<dbReference type="FunFam" id="3.10.250.10:FF:000005">
    <property type="entry name" value="Neurotrypsin isoform A"/>
    <property type="match status" value="1"/>
</dbReference>
<feature type="domain" description="C-type lectin" evidence="14">
    <location>
        <begin position="682"/>
        <end position="798"/>
    </location>
</feature>
<dbReference type="CDD" id="cd00104">
    <property type="entry name" value="KAZAL_FS"/>
    <property type="match status" value="1"/>
</dbReference>
<dbReference type="FunFam" id="3.10.250.10:FF:000006">
    <property type="entry name" value="neurotrypsin isoform X2"/>
    <property type="match status" value="1"/>
</dbReference>
<feature type="domain" description="CUB" evidence="12">
    <location>
        <begin position="892"/>
        <end position="1007"/>
    </location>
</feature>
<dbReference type="SUPFAM" id="SSF49854">
    <property type="entry name" value="Spermadhesin, CUB domain"/>
    <property type="match status" value="1"/>
</dbReference>
<keyword evidence="2" id="KW-0964">Secreted</keyword>
<dbReference type="InterPro" id="IPR001304">
    <property type="entry name" value="C-type_lectin-like"/>
</dbReference>
<dbReference type="GO" id="GO:0005509">
    <property type="term" value="F:calcium ion binding"/>
    <property type="evidence" value="ECO:0007669"/>
    <property type="project" value="InterPro"/>
</dbReference>
<gene>
    <name evidence="17" type="ORF">PMEA_00029836</name>
</gene>
<dbReference type="InterPro" id="IPR049883">
    <property type="entry name" value="NOTCH1_EGF-like"/>
</dbReference>
<dbReference type="PANTHER" id="PTHR48071:SF18">
    <property type="entry name" value="DELETED IN MALIGNANT BRAIN TUMORS 1 PROTEIN-RELATED"/>
    <property type="match status" value="1"/>
</dbReference>
<dbReference type="InterPro" id="IPR000152">
    <property type="entry name" value="EGF-type_Asp/Asn_hydroxyl_site"/>
</dbReference>
<keyword evidence="10" id="KW-0472">Membrane</keyword>
<dbReference type="InterPro" id="IPR037221">
    <property type="entry name" value="H-type_lectin_dom_sf"/>
</dbReference>
<dbReference type="SUPFAM" id="SSF56487">
    <property type="entry name" value="SRCR-like"/>
    <property type="match status" value="2"/>
</dbReference>
<dbReference type="CDD" id="cd00041">
    <property type="entry name" value="CUB"/>
    <property type="match status" value="1"/>
</dbReference>
<dbReference type="PROSITE" id="PS01186">
    <property type="entry name" value="EGF_2"/>
    <property type="match status" value="1"/>
</dbReference>
<keyword evidence="6 9" id="KW-1015">Disulfide bond</keyword>
<feature type="domain" description="SRCR" evidence="15">
    <location>
        <begin position="1005"/>
        <end position="1111"/>
    </location>
</feature>
<dbReference type="SUPFAM" id="SSF57184">
    <property type="entry name" value="Growth factor receptor domain"/>
    <property type="match status" value="1"/>
</dbReference>
<dbReference type="Pfam" id="PF07645">
    <property type="entry name" value="EGF_CA"/>
    <property type="match status" value="2"/>
</dbReference>
<feature type="chain" id="PRO_5043381534" evidence="11">
    <location>
        <begin position="24"/>
        <end position="1268"/>
    </location>
</feature>
<feature type="disulfide bond" evidence="9">
    <location>
        <begin position="1036"/>
        <end position="1100"/>
    </location>
</feature>
<dbReference type="InterPro" id="IPR018378">
    <property type="entry name" value="C-type_lectin_CS"/>
</dbReference>
<dbReference type="PROSITE" id="PS51465">
    <property type="entry name" value="KAZAL_2"/>
    <property type="match status" value="1"/>
</dbReference>
<dbReference type="PROSITE" id="PS01180">
    <property type="entry name" value="CUB"/>
    <property type="match status" value="1"/>
</dbReference>
<dbReference type="Gene3D" id="2.60.120.290">
    <property type="entry name" value="Spermadhesin, CUB domain"/>
    <property type="match status" value="1"/>
</dbReference>
<dbReference type="PROSITE" id="PS01187">
    <property type="entry name" value="EGF_CA"/>
    <property type="match status" value="1"/>
</dbReference>
<evidence type="ECO:0000313" key="17">
    <source>
        <dbReference type="EMBL" id="CAH3157117.1"/>
    </source>
</evidence>
<dbReference type="PANTHER" id="PTHR48071">
    <property type="entry name" value="SRCR DOMAIN-CONTAINING PROTEIN"/>
    <property type="match status" value="1"/>
</dbReference>
<dbReference type="Proteomes" id="UP001159428">
    <property type="component" value="Unassembled WGS sequence"/>
</dbReference>
<feature type="domain" description="EGF-like" evidence="13">
    <location>
        <begin position="800"/>
        <end position="841"/>
    </location>
</feature>
<dbReference type="InterPro" id="IPR000859">
    <property type="entry name" value="CUB_dom"/>
</dbReference>
<keyword evidence="4 11" id="KW-0732">Signal</keyword>
<evidence type="ECO:0000256" key="6">
    <source>
        <dbReference type="ARBA" id="ARBA00023157"/>
    </source>
</evidence>
<dbReference type="SMART" id="SM00280">
    <property type="entry name" value="KAZAL"/>
    <property type="match status" value="1"/>
</dbReference>
<dbReference type="InterPro" id="IPR009030">
    <property type="entry name" value="Growth_fac_rcpt_cys_sf"/>
</dbReference>
<dbReference type="InterPro" id="IPR036772">
    <property type="entry name" value="SRCR-like_dom_sf"/>
</dbReference>
<dbReference type="InterPro" id="IPR000742">
    <property type="entry name" value="EGF"/>
</dbReference>
<dbReference type="Pfam" id="PF00530">
    <property type="entry name" value="SRCR"/>
    <property type="match status" value="2"/>
</dbReference>
<feature type="disulfide bond" evidence="9">
    <location>
        <begin position="1185"/>
        <end position="1195"/>
    </location>
</feature>
<dbReference type="SUPFAM" id="SSF56436">
    <property type="entry name" value="C-type lectin-like"/>
    <property type="match status" value="1"/>
</dbReference>
<dbReference type="Pfam" id="PF07648">
    <property type="entry name" value="Kazal_2"/>
    <property type="match status" value="1"/>
</dbReference>
<dbReference type="PROSITE" id="PS50287">
    <property type="entry name" value="SRCR_2"/>
    <property type="match status" value="2"/>
</dbReference>
<dbReference type="GO" id="GO:0016020">
    <property type="term" value="C:membrane"/>
    <property type="evidence" value="ECO:0007669"/>
    <property type="project" value="InterPro"/>
</dbReference>
<feature type="signal peptide" evidence="11">
    <location>
        <begin position="1"/>
        <end position="23"/>
    </location>
</feature>